<proteinExistence type="predicted"/>
<sequence>MSLRDQFLKAGLVTADAVKKAETEKRKQQHQSTKQSAKGKQAGPSEEQRQRQAEQEAKRQRDRELNARKEAERKRQADLARAKQIIEANRQNDPQAEDRYNFQEGRFVRSVRVTDAQRRLIAMGKLGVARMDARGFDFVLIPREAALKVQEICPERLSLLFEECDSLEDDDWGWN</sequence>
<gene>
    <name evidence="2" type="ORF">C7443_101397</name>
</gene>
<keyword evidence="3" id="KW-1185">Reference proteome</keyword>
<evidence type="ECO:0000256" key="1">
    <source>
        <dbReference type="SAM" id="MobiDB-lite"/>
    </source>
</evidence>
<dbReference type="EMBL" id="QGTJ01000001">
    <property type="protein sequence ID" value="PWV65911.1"/>
    <property type="molecule type" value="Genomic_DNA"/>
</dbReference>
<feature type="region of interest" description="Disordered" evidence="1">
    <location>
        <begin position="1"/>
        <end position="97"/>
    </location>
</feature>
<dbReference type="Proteomes" id="UP000246569">
    <property type="component" value="Unassembled WGS sequence"/>
</dbReference>
<dbReference type="OrthoDB" id="5294470at2"/>
<dbReference type="Pfam" id="PF09831">
    <property type="entry name" value="DUF2058"/>
    <property type="match status" value="1"/>
</dbReference>
<evidence type="ECO:0000313" key="3">
    <source>
        <dbReference type="Proteomes" id="UP000246569"/>
    </source>
</evidence>
<dbReference type="RefSeq" id="WP_110016893.1">
    <property type="nucleotide sequence ID" value="NZ_QGTJ01000001.1"/>
</dbReference>
<protein>
    <recommendedName>
        <fullName evidence="4">Nucleoprotein/polynucleotide-associated enzyme</fullName>
    </recommendedName>
</protein>
<dbReference type="InterPro" id="IPR018636">
    <property type="entry name" value="DUF2058"/>
</dbReference>
<comment type="caution">
    <text evidence="2">The sequence shown here is derived from an EMBL/GenBank/DDBJ whole genome shotgun (WGS) entry which is preliminary data.</text>
</comment>
<dbReference type="AlphaFoldDB" id="A0A317N012"/>
<name>A0A317N012_9GAMM</name>
<organism evidence="2 3">
    <name type="scientific">Plasticicumulans acidivorans</name>
    <dbReference type="NCBI Taxonomy" id="886464"/>
    <lineage>
        <taxon>Bacteria</taxon>
        <taxon>Pseudomonadati</taxon>
        <taxon>Pseudomonadota</taxon>
        <taxon>Gammaproteobacteria</taxon>
        <taxon>Candidatus Competibacteraceae</taxon>
        <taxon>Plasticicumulans</taxon>
    </lineage>
</organism>
<evidence type="ECO:0008006" key="4">
    <source>
        <dbReference type="Google" id="ProtNLM"/>
    </source>
</evidence>
<accession>A0A317N012</accession>
<feature type="compositionally biased region" description="Basic and acidic residues" evidence="1">
    <location>
        <begin position="17"/>
        <end position="26"/>
    </location>
</feature>
<reference evidence="2 3" key="1">
    <citation type="submission" date="2018-05" db="EMBL/GenBank/DDBJ databases">
        <title>Genomic Encyclopedia of Type Strains, Phase IV (KMG-IV): sequencing the most valuable type-strain genomes for metagenomic binning, comparative biology and taxonomic classification.</title>
        <authorList>
            <person name="Goeker M."/>
        </authorList>
    </citation>
    <scope>NUCLEOTIDE SEQUENCE [LARGE SCALE GENOMIC DNA]</scope>
    <source>
        <strain evidence="2 3">DSM 23606</strain>
    </source>
</reference>
<feature type="compositionally biased region" description="Basic and acidic residues" evidence="1">
    <location>
        <begin position="46"/>
        <end position="81"/>
    </location>
</feature>
<evidence type="ECO:0000313" key="2">
    <source>
        <dbReference type="EMBL" id="PWV65911.1"/>
    </source>
</evidence>